<dbReference type="Proteomes" id="UP001156856">
    <property type="component" value="Unassembled WGS sequence"/>
</dbReference>
<organism evidence="3 5">
    <name type="scientific">Methylobacterium oxalidis</name>
    <dbReference type="NCBI Taxonomy" id="944322"/>
    <lineage>
        <taxon>Bacteria</taxon>
        <taxon>Pseudomonadati</taxon>
        <taxon>Pseudomonadota</taxon>
        <taxon>Alphaproteobacteria</taxon>
        <taxon>Hyphomicrobiales</taxon>
        <taxon>Methylobacteriaceae</taxon>
        <taxon>Methylobacterium</taxon>
    </lineage>
</organism>
<evidence type="ECO:0000313" key="6">
    <source>
        <dbReference type="Proteomes" id="UP001156856"/>
    </source>
</evidence>
<dbReference type="SUPFAM" id="SSF55073">
    <property type="entry name" value="Nucleotide cyclase"/>
    <property type="match status" value="1"/>
</dbReference>
<evidence type="ECO:0000259" key="2">
    <source>
        <dbReference type="PROSITE" id="PS50887"/>
    </source>
</evidence>
<protein>
    <recommendedName>
        <fullName evidence="2">GGDEF domain-containing protein</fullName>
    </recommendedName>
</protein>
<reference evidence="4" key="4">
    <citation type="submission" date="2023-01" db="EMBL/GenBank/DDBJ databases">
        <title>Draft genome sequence of Methylobacterium oxalidis strain NBRC 107715.</title>
        <authorList>
            <person name="Sun Q."/>
            <person name="Mori K."/>
        </authorList>
    </citation>
    <scope>NUCLEOTIDE SEQUENCE</scope>
    <source>
        <strain evidence="4">NBRC 107715</strain>
    </source>
</reference>
<keyword evidence="1" id="KW-1133">Transmembrane helix</keyword>
<dbReference type="EMBL" id="BJZU01000101">
    <property type="protein sequence ID" value="GEP06384.1"/>
    <property type="molecule type" value="Genomic_DNA"/>
</dbReference>
<dbReference type="Pfam" id="PF00990">
    <property type="entry name" value="GGDEF"/>
    <property type="match status" value="1"/>
</dbReference>
<gene>
    <name evidence="4" type="ORF">GCM10007888_14920</name>
    <name evidence="3" type="ORF">MOX02_44220</name>
</gene>
<comment type="caution">
    <text evidence="3">The sequence shown here is derived from an EMBL/GenBank/DDBJ whole genome shotgun (WGS) entry which is preliminary data.</text>
</comment>
<feature type="transmembrane region" description="Helical" evidence="1">
    <location>
        <begin position="48"/>
        <end position="68"/>
    </location>
</feature>
<evidence type="ECO:0000313" key="4">
    <source>
        <dbReference type="EMBL" id="GLS63111.1"/>
    </source>
</evidence>
<dbReference type="OrthoDB" id="9812260at2"/>
<dbReference type="InterPro" id="IPR029787">
    <property type="entry name" value="Nucleotide_cyclase"/>
</dbReference>
<sequence>MRHLRSLLRLFRVAPDRPDLLHVRSAALIAVAVSVPASLFVLATGNGIVRAIAVAFLVLAAATAHLAFTYDRVFASLVQQSSEVRRLVDDNLRLAGHDLLTGLPDRPSFFAHLEAALGARLRNGHEVAVGLIDLDGFRPVNDT</sequence>
<dbReference type="EMBL" id="BSPK01000019">
    <property type="protein sequence ID" value="GLS63111.1"/>
    <property type="molecule type" value="Genomic_DNA"/>
</dbReference>
<dbReference type="InterPro" id="IPR000160">
    <property type="entry name" value="GGDEF_dom"/>
</dbReference>
<dbReference type="PROSITE" id="PS50887">
    <property type="entry name" value="GGDEF"/>
    <property type="match status" value="1"/>
</dbReference>
<name>A0A512J8U5_9HYPH</name>
<dbReference type="InterPro" id="IPR052163">
    <property type="entry name" value="DGC-Regulatory_Protein"/>
</dbReference>
<feature type="domain" description="GGDEF" evidence="2">
    <location>
        <begin position="125"/>
        <end position="143"/>
    </location>
</feature>
<feature type="transmembrane region" description="Helical" evidence="1">
    <location>
        <begin position="21"/>
        <end position="42"/>
    </location>
</feature>
<keyword evidence="6" id="KW-1185">Reference proteome</keyword>
<dbReference type="Proteomes" id="UP000321960">
    <property type="component" value="Unassembled WGS sequence"/>
</dbReference>
<evidence type="ECO:0000313" key="3">
    <source>
        <dbReference type="EMBL" id="GEP06384.1"/>
    </source>
</evidence>
<dbReference type="PANTHER" id="PTHR46663">
    <property type="entry name" value="DIGUANYLATE CYCLASE DGCT-RELATED"/>
    <property type="match status" value="1"/>
</dbReference>
<dbReference type="InterPro" id="IPR043128">
    <property type="entry name" value="Rev_trsase/Diguanyl_cyclase"/>
</dbReference>
<keyword evidence="1" id="KW-0812">Transmembrane</keyword>
<dbReference type="AlphaFoldDB" id="A0A512J8U5"/>
<reference evidence="4" key="1">
    <citation type="journal article" date="2014" name="Int. J. Syst. Evol. Microbiol.">
        <title>Complete genome of a new Firmicutes species belonging to the dominant human colonic microbiota ('Ruminococcus bicirculans') reveals two chromosomes and a selective capacity to utilize plant glucans.</title>
        <authorList>
            <consortium name="NISC Comparative Sequencing Program"/>
            <person name="Wegmann U."/>
            <person name="Louis P."/>
            <person name="Goesmann A."/>
            <person name="Henrissat B."/>
            <person name="Duncan S.H."/>
            <person name="Flint H.J."/>
        </authorList>
    </citation>
    <scope>NUCLEOTIDE SEQUENCE</scope>
    <source>
        <strain evidence="4">NBRC 107715</strain>
    </source>
</reference>
<accession>A0A512J8U5</accession>
<reference evidence="3 5" key="3">
    <citation type="submission" date="2019-07" db="EMBL/GenBank/DDBJ databases">
        <title>Whole genome shotgun sequence of Methylobacterium oxalidis NBRC 107715.</title>
        <authorList>
            <person name="Hosoyama A."/>
            <person name="Uohara A."/>
            <person name="Ohji S."/>
            <person name="Ichikawa N."/>
        </authorList>
    </citation>
    <scope>NUCLEOTIDE SEQUENCE [LARGE SCALE GENOMIC DNA]</scope>
    <source>
        <strain evidence="3 5">NBRC 107715</strain>
    </source>
</reference>
<dbReference type="Gene3D" id="3.30.70.270">
    <property type="match status" value="1"/>
</dbReference>
<proteinExistence type="predicted"/>
<keyword evidence="1" id="KW-0472">Membrane</keyword>
<reference evidence="6" key="2">
    <citation type="journal article" date="2019" name="Int. J. Syst. Evol. Microbiol.">
        <title>The Global Catalogue of Microorganisms (GCM) 10K type strain sequencing project: providing services to taxonomists for standard genome sequencing and annotation.</title>
        <authorList>
            <consortium name="The Broad Institute Genomics Platform"/>
            <consortium name="The Broad Institute Genome Sequencing Center for Infectious Disease"/>
            <person name="Wu L."/>
            <person name="Ma J."/>
        </authorList>
    </citation>
    <scope>NUCLEOTIDE SEQUENCE [LARGE SCALE GENOMIC DNA]</scope>
    <source>
        <strain evidence="6">NBRC 107715</strain>
    </source>
</reference>
<evidence type="ECO:0000313" key="5">
    <source>
        <dbReference type="Proteomes" id="UP000321960"/>
    </source>
</evidence>
<evidence type="ECO:0000256" key="1">
    <source>
        <dbReference type="SAM" id="Phobius"/>
    </source>
</evidence>
<dbReference type="PANTHER" id="PTHR46663:SF2">
    <property type="entry name" value="GGDEF DOMAIN-CONTAINING PROTEIN"/>
    <property type="match status" value="1"/>
</dbReference>